<sequence length="119" mass="13297">MDTLMPVVTDKSGIYSLGGFAYQIKVFVCYALILEEGMQAGFETLEDVTIRKLVPENIDENEDKFRSLFVSPSGISAIQVKRTAVDKSTAKQTLLNWILLEGTKSDIVSKIYELQEDSL</sequence>
<comment type="caution">
    <text evidence="2">The sequence shown here is derived from an EMBL/GenBank/DDBJ whole genome shotgun (WGS) entry which is preliminary data.</text>
</comment>
<dbReference type="AlphaFoldDB" id="A0A829VUA7"/>
<gene>
    <name evidence="2" type="ORF">Ccl03g_15620</name>
</gene>
<keyword evidence="1" id="KW-0472">Membrane</keyword>
<dbReference type="RefSeq" id="WP_235389129.1">
    <property type="nucleotide sequence ID" value="NZ_CABKQO010000019.1"/>
</dbReference>
<feature type="transmembrane region" description="Helical" evidence="1">
    <location>
        <begin position="12"/>
        <end position="33"/>
    </location>
</feature>
<keyword evidence="1" id="KW-1133">Transmembrane helix</keyword>
<keyword evidence="1" id="KW-0812">Transmembrane</keyword>
<accession>A0A829VUA7</accession>
<evidence type="ECO:0000313" key="3">
    <source>
        <dbReference type="Proteomes" id="UP000315200"/>
    </source>
</evidence>
<dbReference type="Proteomes" id="UP000315200">
    <property type="component" value="Unassembled WGS sequence"/>
</dbReference>
<organism evidence="2 3">
    <name type="scientific">Enterocloster clostridioformis</name>
    <dbReference type="NCBI Taxonomy" id="1531"/>
    <lineage>
        <taxon>Bacteria</taxon>
        <taxon>Bacillati</taxon>
        <taxon>Bacillota</taxon>
        <taxon>Clostridia</taxon>
        <taxon>Lachnospirales</taxon>
        <taxon>Lachnospiraceae</taxon>
        <taxon>Enterocloster</taxon>
    </lineage>
</organism>
<proteinExistence type="predicted"/>
<name>A0A829VUA7_9FIRM</name>
<evidence type="ECO:0000313" key="2">
    <source>
        <dbReference type="EMBL" id="GEA35849.1"/>
    </source>
</evidence>
<evidence type="ECO:0000256" key="1">
    <source>
        <dbReference type="SAM" id="Phobius"/>
    </source>
</evidence>
<protein>
    <submittedName>
        <fullName evidence="2">Uncharacterized protein</fullName>
    </submittedName>
</protein>
<reference evidence="2 3" key="1">
    <citation type="submission" date="2019-06" db="EMBL/GenBank/DDBJ databases">
        <title>Draft genome sequence of [Clostridium] clostridioforme NBRC 113352.</title>
        <authorList>
            <person name="Miura T."/>
            <person name="Furukawa M."/>
            <person name="Shimamura M."/>
            <person name="Ohyama Y."/>
            <person name="Yamazoe A."/>
            <person name="Kawasaki H."/>
        </authorList>
    </citation>
    <scope>NUCLEOTIDE SEQUENCE [LARGE SCALE GENOMIC DNA]</scope>
    <source>
        <strain evidence="2 3">NBRC 113352</strain>
    </source>
</reference>
<dbReference type="EMBL" id="BJLB01000001">
    <property type="protein sequence ID" value="GEA35849.1"/>
    <property type="molecule type" value="Genomic_DNA"/>
</dbReference>